<organism evidence="1 2">
    <name type="scientific">Ceutorhynchus assimilis</name>
    <name type="common">cabbage seed weevil</name>
    <dbReference type="NCBI Taxonomy" id="467358"/>
    <lineage>
        <taxon>Eukaryota</taxon>
        <taxon>Metazoa</taxon>
        <taxon>Ecdysozoa</taxon>
        <taxon>Arthropoda</taxon>
        <taxon>Hexapoda</taxon>
        <taxon>Insecta</taxon>
        <taxon>Pterygota</taxon>
        <taxon>Neoptera</taxon>
        <taxon>Endopterygota</taxon>
        <taxon>Coleoptera</taxon>
        <taxon>Polyphaga</taxon>
        <taxon>Cucujiformia</taxon>
        <taxon>Curculionidae</taxon>
        <taxon>Ceutorhynchinae</taxon>
        <taxon>Ceutorhynchus</taxon>
    </lineage>
</organism>
<keyword evidence="2" id="KW-1185">Reference proteome</keyword>
<protein>
    <submittedName>
        <fullName evidence="1">Uncharacterized protein</fullName>
    </submittedName>
</protein>
<dbReference type="EMBL" id="OU892279">
    <property type="protein sequence ID" value="CAG9765681.1"/>
    <property type="molecule type" value="Genomic_DNA"/>
</dbReference>
<evidence type="ECO:0000313" key="2">
    <source>
        <dbReference type="Proteomes" id="UP001152799"/>
    </source>
</evidence>
<name>A0A9N9MIU8_9CUCU</name>
<dbReference type="Proteomes" id="UP001152799">
    <property type="component" value="Chromosome 3"/>
</dbReference>
<dbReference type="AlphaFoldDB" id="A0A9N9MIU8"/>
<gene>
    <name evidence="1" type="ORF">CEUTPL_LOCUS6286</name>
</gene>
<reference evidence="1" key="1">
    <citation type="submission" date="2022-01" db="EMBL/GenBank/DDBJ databases">
        <authorList>
            <person name="King R."/>
        </authorList>
    </citation>
    <scope>NUCLEOTIDE SEQUENCE</scope>
</reference>
<accession>A0A9N9MIU8</accession>
<evidence type="ECO:0000313" key="1">
    <source>
        <dbReference type="EMBL" id="CAG9765681.1"/>
    </source>
</evidence>
<proteinExistence type="predicted"/>
<dbReference type="OrthoDB" id="6775190at2759"/>
<sequence length="121" mass="13551">MADSISPRHLLVSEIDYELKFRGVLANCGRPEKITLLKRLLDKVAQGGNQSNVGVYKFTFAFPTESIEIDTTIASITTLVADFEGNPSDTLFLKIKTRLAHVMARIQRLIVPEDDTKDEEI</sequence>